<name>A0A072TYV0_MEDTR</name>
<reference evidence="1 3" key="2">
    <citation type="journal article" date="2014" name="BMC Genomics">
        <title>An improved genome release (version Mt4.0) for the model legume Medicago truncatula.</title>
        <authorList>
            <person name="Tang H."/>
            <person name="Krishnakumar V."/>
            <person name="Bidwell S."/>
            <person name="Rosen B."/>
            <person name="Chan A."/>
            <person name="Zhou S."/>
            <person name="Gentzbittel L."/>
            <person name="Childs K.L."/>
            <person name="Yandell M."/>
            <person name="Gundlach H."/>
            <person name="Mayer K.F."/>
            <person name="Schwartz D.C."/>
            <person name="Town C.D."/>
        </authorList>
    </citation>
    <scope>GENOME REANNOTATION</scope>
    <source>
        <strain evidence="1">A17</strain>
        <strain evidence="2 3">cv. Jemalong A17</strain>
    </source>
</reference>
<dbReference type="EnsemblPlants" id="KEH22679">
    <property type="protein sequence ID" value="KEH22679"/>
    <property type="gene ID" value="MTR_7g056443"/>
</dbReference>
<dbReference type="HOGENOM" id="CLU_2444233_0_0_1"/>
<sequence>MLIVPREDSYLGHIVVRNLTKNGIFLLEYVKSEKKLRPLYKKDCPRKVVMETPMRKSIKIHHYTKYPKTVKLQDWVVVLLSLAQLVLANA</sequence>
<organism evidence="1 3">
    <name type="scientific">Medicago truncatula</name>
    <name type="common">Barrel medic</name>
    <name type="synonym">Medicago tribuloides</name>
    <dbReference type="NCBI Taxonomy" id="3880"/>
    <lineage>
        <taxon>Eukaryota</taxon>
        <taxon>Viridiplantae</taxon>
        <taxon>Streptophyta</taxon>
        <taxon>Embryophyta</taxon>
        <taxon>Tracheophyta</taxon>
        <taxon>Spermatophyta</taxon>
        <taxon>Magnoliopsida</taxon>
        <taxon>eudicotyledons</taxon>
        <taxon>Gunneridae</taxon>
        <taxon>Pentapetalae</taxon>
        <taxon>rosids</taxon>
        <taxon>fabids</taxon>
        <taxon>Fabales</taxon>
        <taxon>Fabaceae</taxon>
        <taxon>Papilionoideae</taxon>
        <taxon>50 kb inversion clade</taxon>
        <taxon>NPAAA clade</taxon>
        <taxon>Hologalegina</taxon>
        <taxon>IRL clade</taxon>
        <taxon>Trifolieae</taxon>
        <taxon>Medicago</taxon>
    </lineage>
</organism>
<reference evidence="2" key="3">
    <citation type="submission" date="2015-04" db="UniProtKB">
        <authorList>
            <consortium name="EnsemblPlants"/>
        </authorList>
    </citation>
    <scope>IDENTIFICATION</scope>
    <source>
        <strain evidence="2">cv. Jemalong A17</strain>
    </source>
</reference>
<proteinExistence type="predicted"/>
<reference evidence="1 3" key="1">
    <citation type="journal article" date="2011" name="Nature">
        <title>The Medicago genome provides insight into the evolution of rhizobial symbioses.</title>
        <authorList>
            <person name="Young N.D."/>
            <person name="Debelle F."/>
            <person name="Oldroyd G.E."/>
            <person name="Geurts R."/>
            <person name="Cannon S.B."/>
            <person name="Udvardi M.K."/>
            <person name="Benedito V.A."/>
            <person name="Mayer K.F."/>
            <person name="Gouzy J."/>
            <person name="Schoof H."/>
            <person name="Van de Peer Y."/>
            <person name="Proost S."/>
            <person name="Cook D.R."/>
            <person name="Meyers B.C."/>
            <person name="Spannagl M."/>
            <person name="Cheung F."/>
            <person name="De Mita S."/>
            <person name="Krishnakumar V."/>
            <person name="Gundlach H."/>
            <person name="Zhou S."/>
            <person name="Mudge J."/>
            <person name="Bharti A.K."/>
            <person name="Murray J.D."/>
            <person name="Naoumkina M.A."/>
            <person name="Rosen B."/>
            <person name="Silverstein K.A."/>
            <person name="Tang H."/>
            <person name="Rombauts S."/>
            <person name="Zhao P.X."/>
            <person name="Zhou P."/>
            <person name="Barbe V."/>
            <person name="Bardou P."/>
            <person name="Bechner M."/>
            <person name="Bellec A."/>
            <person name="Berger A."/>
            <person name="Berges H."/>
            <person name="Bidwell S."/>
            <person name="Bisseling T."/>
            <person name="Choisne N."/>
            <person name="Couloux A."/>
            <person name="Denny R."/>
            <person name="Deshpande S."/>
            <person name="Dai X."/>
            <person name="Doyle J.J."/>
            <person name="Dudez A.M."/>
            <person name="Farmer A.D."/>
            <person name="Fouteau S."/>
            <person name="Franken C."/>
            <person name="Gibelin C."/>
            <person name="Gish J."/>
            <person name="Goldstein S."/>
            <person name="Gonzalez A.J."/>
            <person name="Green P.J."/>
            <person name="Hallab A."/>
            <person name="Hartog M."/>
            <person name="Hua A."/>
            <person name="Humphray S.J."/>
            <person name="Jeong D.H."/>
            <person name="Jing Y."/>
            <person name="Jocker A."/>
            <person name="Kenton S.M."/>
            <person name="Kim D.J."/>
            <person name="Klee K."/>
            <person name="Lai H."/>
            <person name="Lang C."/>
            <person name="Lin S."/>
            <person name="Macmil S.L."/>
            <person name="Magdelenat G."/>
            <person name="Matthews L."/>
            <person name="McCorrison J."/>
            <person name="Monaghan E.L."/>
            <person name="Mun J.H."/>
            <person name="Najar F.Z."/>
            <person name="Nicholson C."/>
            <person name="Noirot C."/>
            <person name="O'Bleness M."/>
            <person name="Paule C.R."/>
            <person name="Poulain J."/>
            <person name="Prion F."/>
            <person name="Qin B."/>
            <person name="Qu C."/>
            <person name="Retzel E.F."/>
            <person name="Riddle C."/>
            <person name="Sallet E."/>
            <person name="Samain S."/>
            <person name="Samson N."/>
            <person name="Sanders I."/>
            <person name="Saurat O."/>
            <person name="Scarpelli C."/>
            <person name="Schiex T."/>
            <person name="Segurens B."/>
            <person name="Severin A.J."/>
            <person name="Sherrier D.J."/>
            <person name="Shi R."/>
            <person name="Sims S."/>
            <person name="Singer S.R."/>
            <person name="Sinharoy S."/>
            <person name="Sterck L."/>
            <person name="Viollet A."/>
            <person name="Wang B.B."/>
            <person name="Wang K."/>
            <person name="Wang M."/>
            <person name="Wang X."/>
            <person name="Warfsmann J."/>
            <person name="Weissenbach J."/>
            <person name="White D.D."/>
            <person name="White J.D."/>
            <person name="Wiley G.B."/>
            <person name="Wincker P."/>
            <person name="Xing Y."/>
            <person name="Yang L."/>
            <person name="Yao Z."/>
            <person name="Ying F."/>
            <person name="Zhai J."/>
            <person name="Zhou L."/>
            <person name="Zuber A."/>
            <person name="Denarie J."/>
            <person name="Dixon R.A."/>
            <person name="May G.D."/>
            <person name="Schwartz D.C."/>
            <person name="Rogers J."/>
            <person name="Quetier F."/>
            <person name="Town C.D."/>
            <person name="Roe B.A."/>
        </authorList>
    </citation>
    <scope>NUCLEOTIDE SEQUENCE [LARGE SCALE GENOMIC DNA]</scope>
    <source>
        <strain evidence="1">A17</strain>
        <strain evidence="2 3">cv. Jemalong A17</strain>
    </source>
</reference>
<dbReference type="Proteomes" id="UP000002051">
    <property type="component" value="Unassembled WGS sequence"/>
</dbReference>
<evidence type="ECO:0000313" key="3">
    <source>
        <dbReference type="Proteomes" id="UP000002051"/>
    </source>
</evidence>
<accession>A0A072TYV0</accession>
<protein>
    <submittedName>
        <fullName evidence="1 2">Uncharacterized protein</fullName>
    </submittedName>
</protein>
<dbReference type="EMBL" id="CM001223">
    <property type="protein sequence ID" value="KEH22679.1"/>
    <property type="molecule type" value="Genomic_DNA"/>
</dbReference>
<evidence type="ECO:0000313" key="2">
    <source>
        <dbReference type="EnsemblPlants" id="KEH22679"/>
    </source>
</evidence>
<gene>
    <name evidence="1" type="ordered locus">MTR_7g056443</name>
</gene>
<evidence type="ECO:0000313" key="1">
    <source>
        <dbReference type="EMBL" id="KEH22679.1"/>
    </source>
</evidence>
<dbReference type="AlphaFoldDB" id="A0A072TYV0"/>
<keyword evidence="3" id="KW-1185">Reference proteome</keyword>